<dbReference type="Proteomes" id="UP001220962">
    <property type="component" value="Chromosome"/>
</dbReference>
<evidence type="ECO:0000256" key="3">
    <source>
        <dbReference type="SAM" id="Coils"/>
    </source>
</evidence>
<evidence type="ECO:0000259" key="4">
    <source>
        <dbReference type="PROSITE" id="PS51186"/>
    </source>
</evidence>
<dbReference type="InterPro" id="IPR016181">
    <property type="entry name" value="Acyl_CoA_acyltransferase"/>
</dbReference>
<keyword evidence="3" id="KW-0175">Coiled coil</keyword>
<dbReference type="AlphaFoldDB" id="A0AAX3N503"/>
<organism evidence="5 6">
    <name type="scientific">Paenibacillus urinalis</name>
    <dbReference type="NCBI Taxonomy" id="521520"/>
    <lineage>
        <taxon>Bacteria</taxon>
        <taxon>Bacillati</taxon>
        <taxon>Bacillota</taxon>
        <taxon>Bacilli</taxon>
        <taxon>Bacillales</taxon>
        <taxon>Paenibacillaceae</taxon>
        <taxon>Paenibacillus</taxon>
    </lineage>
</organism>
<proteinExistence type="predicted"/>
<dbReference type="RefSeq" id="WP_047914229.1">
    <property type="nucleotide sequence ID" value="NZ_CP118101.1"/>
</dbReference>
<dbReference type="GO" id="GO:0016747">
    <property type="term" value="F:acyltransferase activity, transferring groups other than amino-acyl groups"/>
    <property type="evidence" value="ECO:0007669"/>
    <property type="project" value="InterPro"/>
</dbReference>
<dbReference type="PANTHER" id="PTHR43877">
    <property type="entry name" value="AMINOALKYLPHOSPHONATE N-ACETYLTRANSFERASE-RELATED-RELATED"/>
    <property type="match status" value="1"/>
</dbReference>
<dbReference type="EMBL" id="CP118101">
    <property type="protein sequence ID" value="WDH84821.1"/>
    <property type="molecule type" value="Genomic_DNA"/>
</dbReference>
<dbReference type="InterPro" id="IPR050832">
    <property type="entry name" value="Bact_Acetyltransf"/>
</dbReference>
<feature type="domain" description="N-acetyltransferase" evidence="4">
    <location>
        <begin position="5"/>
        <end position="169"/>
    </location>
</feature>
<dbReference type="CDD" id="cd04301">
    <property type="entry name" value="NAT_SF"/>
    <property type="match status" value="1"/>
</dbReference>
<evidence type="ECO:0000256" key="2">
    <source>
        <dbReference type="ARBA" id="ARBA00023315"/>
    </source>
</evidence>
<dbReference type="SUPFAM" id="SSF55729">
    <property type="entry name" value="Acyl-CoA N-acyltransferases (Nat)"/>
    <property type="match status" value="1"/>
</dbReference>
<dbReference type="Pfam" id="PF00583">
    <property type="entry name" value="Acetyltransf_1"/>
    <property type="match status" value="1"/>
</dbReference>
<feature type="coiled-coil region" evidence="3">
    <location>
        <begin position="3"/>
        <end position="30"/>
    </location>
</feature>
<evidence type="ECO:0000256" key="1">
    <source>
        <dbReference type="ARBA" id="ARBA00022679"/>
    </source>
</evidence>
<protein>
    <submittedName>
        <fullName evidence="5">GNAT family N-acetyltransferase</fullName>
    </submittedName>
</protein>
<keyword evidence="2" id="KW-0012">Acyltransferase</keyword>
<evidence type="ECO:0000313" key="5">
    <source>
        <dbReference type="EMBL" id="WDH84821.1"/>
    </source>
</evidence>
<dbReference type="InterPro" id="IPR000182">
    <property type="entry name" value="GNAT_dom"/>
</dbReference>
<evidence type="ECO:0000313" key="6">
    <source>
        <dbReference type="Proteomes" id="UP001220962"/>
    </source>
</evidence>
<dbReference type="PROSITE" id="PS51186">
    <property type="entry name" value="GNAT"/>
    <property type="match status" value="1"/>
</dbReference>
<dbReference type="Gene3D" id="3.40.630.30">
    <property type="match status" value="1"/>
</dbReference>
<accession>A0AAX3N503</accession>
<name>A0AAX3N503_9BACL</name>
<sequence length="169" mass="19231">MQRQVMIKQLSSVEDNIEELTDLLVDVVNDGASIGFLPPLTKEESRAYWDGVIQEDVRCLVIIENERVAGTVQLHVCMKKNGLHRAEIAKLMIHPSARRRGYGRKLLDAAETCAREDKRTLIVLDTRDGDPSNLLYQSHGYLFAGQIPYYARSETGELDATNYYYKLLK</sequence>
<keyword evidence="1" id="KW-0808">Transferase</keyword>
<gene>
    <name evidence="5" type="ORF">PUW23_11645</name>
</gene>
<dbReference type="PANTHER" id="PTHR43877:SF1">
    <property type="entry name" value="ACETYLTRANSFERASE"/>
    <property type="match status" value="1"/>
</dbReference>
<reference evidence="5" key="1">
    <citation type="submission" date="2023-02" db="EMBL/GenBank/DDBJ databases">
        <title>Pathogen: clinical or host-associated sample.</title>
        <authorList>
            <person name="Hergert J."/>
            <person name="Casey R."/>
            <person name="Wagner J."/>
            <person name="Young E.L."/>
            <person name="Oakeson K.F."/>
        </authorList>
    </citation>
    <scope>NUCLEOTIDE SEQUENCE</scope>
    <source>
        <strain evidence="5">2022CK-00830</strain>
    </source>
</reference>